<evidence type="ECO:0000313" key="3">
    <source>
        <dbReference type="Proteomes" id="UP000759537"/>
    </source>
</evidence>
<evidence type="ECO:0000313" key="2">
    <source>
        <dbReference type="EMBL" id="KAF8477820.1"/>
    </source>
</evidence>
<name>A0A9P5MSM9_9AGAM</name>
<reference evidence="2" key="2">
    <citation type="journal article" date="2020" name="Nat. Commun.">
        <title>Large-scale genome sequencing of mycorrhizal fungi provides insights into the early evolution of symbiotic traits.</title>
        <authorList>
            <person name="Miyauchi S."/>
            <person name="Kiss E."/>
            <person name="Kuo A."/>
            <person name="Drula E."/>
            <person name="Kohler A."/>
            <person name="Sanchez-Garcia M."/>
            <person name="Morin E."/>
            <person name="Andreopoulos B."/>
            <person name="Barry K.W."/>
            <person name="Bonito G."/>
            <person name="Buee M."/>
            <person name="Carver A."/>
            <person name="Chen C."/>
            <person name="Cichocki N."/>
            <person name="Clum A."/>
            <person name="Culley D."/>
            <person name="Crous P.W."/>
            <person name="Fauchery L."/>
            <person name="Girlanda M."/>
            <person name="Hayes R.D."/>
            <person name="Keri Z."/>
            <person name="LaButti K."/>
            <person name="Lipzen A."/>
            <person name="Lombard V."/>
            <person name="Magnuson J."/>
            <person name="Maillard F."/>
            <person name="Murat C."/>
            <person name="Nolan M."/>
            <person name="Ohm R.A."/>
            <person name="Pangilinan J."/>
            <person name="Pereira M.F."/>
            <person name="Perotto S."/>
            <person name="Peter M."/>
            <person name="Pfister S."/>
            <person name="Riley R."/>
            <person name="Sitrit Y."/>
            <person name="Stielow J.B."/>
            <person name="Szollosi G."/>
            <person name="Zifcakova L."/>
            <person name="Stursova M."/>
            <person name="Spatafora J.W."/>
            <person name="Tedersoo L."/>
            <person name="Vaario L.M."/>
            <person name="Yamada A."/>
            <person name="Yan M."/>
            <person name="Wang P."/>
            <person name="Xu J."/>
            <person name="Bruns T."/>
            <person name="Baldrian P."/>
            <person name="Vilgalys R."/>
            <person name="Dunand C."/>
            <person name="Henrissat B."/>
            <person name="Grigoriev I.V."/>
            <person name="Hibbett D."/>
            <person name="Nagy L.G."/>
            <person name="Martin F.M."/>
        </authorList>
    </citation>
    <scope>NUCLEOTIDE SEQUENCE</scope>
    <source>
        <strain evidence="2">Prilba</strain>
    </source>
</reference>
<accession>A0A9P5MSM9</accession>
<dbReference type="EMBL" id="WHVB01000013">
    <property type="protein sequence ID" value="KAF8477820.1"/>
    <property type="molecule type" value="Genomic_DNA"/>
</dbReference>
<proteinExistence type="predicted"/>
<evidence type="ECO:0000256" key="1">
    <source>
        <dbReference type="SAM" id="MobiDB-lite"/>
    </source>
</evidence>
<gene>
    <name evidence="2" type="ORF">DFH94DRAFT_683492</name>
</gene>
<dbReference type="Proteomes" id="UP000759537">
    <property type="component" value="Unassembled WGS sequence"/>
</dbReference>
<sequence length="121" mass="13012">MLAEVSANWTDTTTIDGADSGPYTFFSPEPHSAPLLPGRRDGRISTELEAFARQRHTGDRSCRTGSTMSIDWVVPKNSTTPGRFKRHDRASGRITETGAEEVAEVPALGTGAQVLVGARRG</sequence>
<feature type="region of interest" description="Disordered" evidence="1">
    <location>
        <begin position="72"/>
        <end position="91"/>
    </location>
</feature>
<feature type="region of interest" description="Disordered" evidence="1">
    <location>
        <begin position="1"/>
        <end position="23"/>
    </location>
</feature>
<protein>
    <submittedName>
        <fullName evidence="2">Uncharacterized protein</fullName>
    </submittedName>
</protein>
<keyword evidence="3" id="KW-1185">Reference proteome</keyword>
<reference evidence="2" key="1">
    <citation type="submission" date="2019-10" db="EMBL/GenBank/DDBJ databases">
        <authorList>
            <consortium name="DOE Joint Genome Institute"/>
            <person name="Kuo A."/>
            <person name="Miyauchi S."/>
            <person name="Kiss E."/>
            <person name="Drula E."/>
            <person name="Kohler A."/>
            <person name="Sanchez-Garcia M."/>
            <person name="Andreopoulos B."/>
            <person name="Barry K.W."/>
            <person name="Bonito G."/>
            <person name="Buee M."/>
            <person name="Carver A."/>
            <person name="Chen C."/>
            <person name="Cichocki N."/>
            <person name="Clum A."/>
            <person name="Culley D."/>
            <person name="Crous P.W."/>
            <person name="Fauchery L."/>
            <person name="Girlanda M."/>
            <person name="Hayes R."/>
            <person name="Keri Z."/>
            <person name="LaButti K."/>
            <person name="Lipzen A."/>
            <person name="Lombard V."/>
            <person name="Magnuson J."/>
            <person name="Maillard F."/>
            <person name="Morin E."/>
            <person name="Murat C."/>
            <person name="Nolan M."/>
            <person name="Ohm R."/>
            <person name="Pangilinan J."/>
            <person name="Pereira M."/>
            <person name="Perotto S."/>
            <person name="Peter M."/>
            <person name="Riley R."/>
            <person name="Sitrit Y."/>
            <person name="Stielow B."/>
            <person name="Szollosi G."/>
            <person name="Zifcakova L."/>
            <person name="Stursova M."/>
            <person name="Spatafora J.W."/>
            <person name="Tedersoo L."/>
            <person name="Vaario L.-M."/>
            <person name="Yamada A."/>
            <person name="Yan M."/>
            <person name="Wang P."/>
            <person name="Xu J."/>
            <person name="Bruns T."/>
            <person name="Baldrian P."/>
            <person name="Vilgalys R."/>
            <person name="Henrissat B."/>
            <person name="Grigoriev I.V."/>
            <person name="Hibbett D."/>
            <person name="Nagy L.G."/>
            <person name="Martin F.M."/>
        </authorList>
    </citation>
    <scope>NUCLEOTIDE SEQUENCE</scope>
    <source>
        <strain evidence="2">Prilba</strain>
    </source>
</reference>
<organism evidence="2 3">
    <name type="scientific">Russula ochroleuca</name>
    <dbReference type="NCBI Taxonomy" id="152965"/>
    <lineage>
        <taxon>Eukaryota</taxon>
        <taxon>Fungi</taxon>
        <taxon>Dikarya</taxon>
        <taxon>Basidiomycota</taxon>
        <taxon>Agaricomycotina</taxon>
        <taxon>Agaricomycetes</taxon>
        <taxon>Russulales</taxon>
        <taxon>Russulaceae</taxon>
        <taxon>Russula</taxon>
    </lineage>
</organism>
<dbReference type="AlphaFoldDB" id="A0A9P5MSM9"/>
<comment type="caution">
    <text evidence="2">The sequence shown here is derived from an EMBL/GenBank/DDBJ whole genome shotgun (WGS) entry which is preliminary data.</text>
</comment>